<sequence length="240" mass="25241">MALIAPPDNSASPFEFRSAELRLVAFAPATLDPVRLEAGLRNKLGGGEHFLTGEQIALDFGSLPETPDAVEVAALAALLRRYSLNLVAARGGNKDQLAAAREAGLIVLSDEGMAPAAPAPQTATTERTPTLIISRPVRTGQQIYARGGDLVVLALVSAGAEVIADGDIHIYAPLRGRALAGARGDTSARIYTTCMEAEIISVGGVYRTLDETLPASLKSKPAQVYLDQERLVIEALSDIN</sequence>
<name>A0A1I5BTR8_9NEIS</name>
<protein>
    <recommendedName>
        <fullName evidence="6">Probable septum site-determining protein MinC</fullName>
    </recommendedName>
</protein>
<dbReference type="HAMAP" id="MF_00267">
    <property type="entry name" value="MinC"/>
    <property type="match status" value="1"/>
</dbReference>
<dbReference type="PANTHER" id="PTHR34108">
    <property type="entry name" value="SEPTUM SITE-DETERMINING PROTEIN MINC"/>
    <property type="match status" value="1"/>
</dbReference>
<evidence type="ECO:0000256" key="6">
    <source>
        <dbReference type="HAMAP-Rule" id="MF_00267"/>
    </source>
</evidence>
<dbReference type="PANTHER" id="PTHR34108:SF1">
    <property type="entry name" value="SEPTUM SITE-DETERMINING PROTEIN MINC"/>
    <property type="match status" value="1"/>
</dbReference>
<dbReference type="SUPFAM" id="SSF63848">
    <property type="entry name" value="Cell-division inhibitor MinC, C-terminal domain"/>
    <property type="match status" value="1"/>
</dbReference>
<dbReference type="GO" id="GO:0051302">
    <property type="term" value="P:regulation of cell division"/>
    <property type="evidence" value="ECO:0007669"/>
    <property type="project" value="InterPro"/>
</dbReference>
<keyword evidence="4 6" id="KW-0131">Cell cycle</keyword>
<organism evidence="9 10">
    <name type="scientific">Formivibrio citricus</name>
    <dbReference type="NCBI Taxonomy" id="83765"/>
    <lineage>
        <taxon>Bacteria</taxon>
        <taxon>Pseudomonadati</taxon>
        <taxon>Pseudomonadota</taxon>
        <taxon>Betaproteobacteria</taxon>
        <taxon>Neisseriales</taxon>
        <taxon>Chitinibacteraceae</taxon>
        <taxon>Formivibrio</taxon>
    </lineage>
</organism>
<dbReference type="EMBL" id="FOVE01000017">
    <property type="protein sequence ID" value="SFN78012.1"/>
    <property type="molecule type" value="Genomic_DNA"/>
</dbReference>
<comment type="subunit">
    <text evidence="6">Interacts with MinD and FtsZ.</text>
</comment>
<dbReference type="OrthoDB" id="9794530at2"/>
<dbReference type="InterPro" id="IPR005526">
    <property type="entry name" value="Septum_form_inhib_MinC_C"/>
</dbReference>
<dbReference type="InterPro" id="IPR013033">
    <property type="entry name" value="MinC"/>
</dbReference>
<dbReference type="AlphaFoldDB" id="A0A1I5BTR8"/>
<dbReference type="InterPro" id="IPR007874">
    <property type="entry name" value="MinC_N"/>
</dbReference>
<dbReference type="InterPro" id="IPR036145">
    <property type="entry name" value="MinC_C_sf"/>
</dbReference>
<evidence type="ECO:0000256" key="4">
    <source>
        <dbReference type="ARBA" id="ARBA00023306"/>
    </source>
</evidence>
<keyword evidence="2 6" id="KW-0132">Cell division</keyword>
<feature type="domain" description="Septum formation inhibitor MinC C-terminal" evidence="7">
    <location>
        <begin position="132"/>
        <end position="234"/>
    </location>
</feature>
<comment type="similarity">
    <text evidence="1 6">Belongs to the MinC family.</text>
</comment>
<dbReference type="RefSeq" id="WP_091196297.1">
    <property type="nucleotide sequence ID" value="NZ_FOVE01000017.1"/>
</dbReference>
<proteinExistence type="inferred from homology"/>
<dbReference type="Pfam" id="PF05209">
    <property type="entry name" value="MinC_N"/>
    <property type="match status" value="1"/>
</dbReference>
<keyword evidence="10" id="KW-1185">Reference proteome</keyword>
<dbReference type="GO" id="GO:0000902">
    <property type="term" value="P:cell morphogenesis"/>
    <property type="evidence" value="ECO:0007669"/>
    <property type="project" value="InterPro"/>
</dbReference>
<comment type="function">
    <text evidence="5 6">Cell division inhibitor that blocks the formation of polar Z ring septums. Rapidly oscillates between the poles of the cell to destabilize FtsZ filaments that have formed before they mature into polar Z rings. Prevents FtsZ polymerization.</text>
</comment>
<dbReference type="InterPro" id="IPR016098">
    <property type="entry name" value="CAP/MinC_C"/>
</dbReference>
<dbReference type="Pfam" id="PF03775">
    <property type="entry name" value="MinC_C"/>
    <property type="match status" value="1"/>
</dbReference>
<dbReference type="Gene3D" id="2.160.20.70">
    <property type="match status" value="1"/>
</dbReference>
<evidence type="ECO:0000313" key="9">
    <source>
        <dbReference type="EMBL" id="SFN78012.1"/>
    </source>
</evidence>
<evidence type="ECO:0000313" key="10">
    <source>
        <dbReference type="Proteomes" id="UP000242869"/>
    </source>
</evidence>
<accession>A0A1I5BTR8</accession>
<dbReference type="Gene3D" id="3.30.70.260">
    <property type="match status" value="1"/>
</dbReference>
<evidence type="ECO:0000256" key="2">
    <source>
        <dbReference type="ARBA" id="ARBA00022618"/>
    </source>
</evidence>
<evidence type="ECO:0000259" key="8">
    <source>
        <dbReference type="Pfam" id="PF05209"/>
    </source>
</evidence>
<dbReference type="GO" id="GO:1901891">
    <property type="term" value="P:regulation of cell septum assembly"/>
    <property type="evidence" value="ECO:0007669"/>
    <property type="project" value="InterPro"/>
</dbReference>
<evidence type="ECO:0000256" key="1">
    <source>
        <dbReference type="ARBA" id="ARBA00006291"/>
    </source>
</evidence>
<gene>
    <name evidence="6" type="primary">minC</name>
    <name evidence="9" type="ORF">SAMN05660284_02238</name>
</gene>
<dbReference type="STRING" id="83765.SAMN05660284_02238"/>
<dbReference type="GO" id="GO:0000917">
    <property type="term" value="P:division septum assembly"/>
    <property type="evidence" value="ECO:0007669"/>
    <property type="project" value="UniProtKB-KW"/>
</dbReference>
<dbReference type="Proteomes" id="UP000242869">
    <property type="component" value="Unassembled WGS sequence"/>
</dbReference>
<evidence type="ECO:0000259" key="7">
    <source>
        <dbReference type="Pfam" id="PF03775"/>
    </source>
</evidence>
<reference evidence="10" key="1">
    <citation type="submission" date="2016-10" db="EMBL/GenBank/DDBJ databases">
        <authorList>
            <person name="Varghese N."/>
            <person name="Submissions S."/>
        </authorList>
    </citation>
    <scope>NUCLEOTIDE SEQUENCE [LARGE SCALE GENOMIC DNA]</scope>
    <source>
        <strain evidence="10">DSM 6150</strain>
    </source>
</reference>
<keyword evidence="3 6" id="KW-0717">Septation</keyword>
<evidence type="ECO:0000256" key="5">
    <source>
        <dbReference type="ARBA" id="ARBA00025606"/>
    </source>
</evidence>
<feature type="domain" description="Septum formation inhibitor MinC N-terminal" evidence="8">
    <location>
        <begin position="14"/>
        <end position="86"/>
    </location>
</feature>
<evidence type="ECO:0000256" key="3">
    <source>
        <dbReference type="ARBA" id="ARBA00023210"/>
    </source>
</evidence>
<dbReference type="NCBIfam" id="TIGR01222">
    <property type="entry name" value="minC"/>
    <property type="match status" value="1"/>
</dbReference>